<sequence>MTNAIAGHIDIVSDAICPWCWIGKRHADTALAMLAEEGLHFTRGWRPYQLNPDLPPEGVARDAYRAAKFGSLERSRQRDAEVAAAGKAAGLSFRHDLMQRTPNTLEAHRLVRLATPAGLQDAVVEAIFRAYFQEGVDVARPEALAAIGRAAGLPEPVIAEFEAGDAARKEVQAEDAALRGAGLSGVPSFVMDRHLLFSGAMPAERMAAAFRHAHQVLTERAAG</sequence>
<gene>
    <name evidence="2" type="ORF">GXW71_04450</name>
</gene>
<evidence type="ECO:0000259" key="1">
    <source>
        <dbReference type="Pfam" id="PF01323"/>
    </source>
</evidence>
<keyword evidence="3" id="KW-1185">Reference proteome</keyword>
<dbReference type="SUPFAM" id="SSF52833">
    <property type="entry name" value="Thioredoxin-like"/>
    <property type="match status" value="1"/>
</dbReference>
<dbReference type="EMBL" id="JAAGBB010000004">
    <property type="protein sequence ID" value="MBR0663602.1"/>
    <property type="molecule type" value="Genomic_DNA"/>
</dbReference>
<dbReference type="InterPro" id="IPR036249">
    <property type="entry name" value="Thioredoxin-like_sf"/>
</dbReference>
<dbReference type="CDD" id="cd03024">
    <property type="entry name" value="DsbA_FrnE"/>
    <property type="match status" value="1"/>
</dbReference>
<reference evidence="3" key="1">
    <citation type="journal article" date="2021" name="Syst. Appl. Microbiol.">
        <title>Roseomonas hellenica sp. nov., isolated from roots of wild-growing Alkanna tinctoria.</title>
        <authorList>
            <person name="Rat A."/>
            <person name="Naranjo H.D."/>
            <person name="Lebbe L."/>
            <person name="Cnockaert M."/>
            <person name="Krigas N."/>
            <person name="Grigoriadou K."/>
            <person name="Maloupa E."/>
            <person name="Willems A."/>
        </authorList>
    </citation>
    <scope>NUCLEOTIDE SEQUENCE [LARGE SCALE GENOMIC DNA]</scope>
    <source>
        <strain evidence="3">LMG 31523</strain>
    </source>
</reference>
<accession>A0ABS5ETH6</accession>
<name>A0ABS5ETH6_9PROT</name>
<dbReference type="PANTHER" id="PTHR13887:SF41">
    <property type="entry name" value="THIOREDOXIN SUPERFAMILY PROTEIN"/>
    <property type="match status" value="1"/>
</dbReference>
<proteinExistence type="predicted"/>
<comment type="caution">
    <text evidence="2">The sequence shown here is derived from an EMBL/GenBank/DDBJ whole genome shotgun (WGS) entry which is preliminary data.</text>
</comment>
<dbReference type="Pfam" id="PF01323">
    <property type="entry name" value="DSBA"/>
    <property type="match status" value="1"/>
</dbReference>
<dbReference type="Proteomes" id="UP001196870">
    <property type="component" value="Unassembled WGS sequence"/>
</dbReference>
<feature type="domain" description="DSBA-like thioredoxin" evidence="1">
    <location>
        <begin position="9"/>
        <end position="209"/>
    </location>
</feature>
<organism evidence="2 3">
    <name type="scientific">Plastoroseomonas hellenica</name>
    <dbReference type="NCBI Taxonomy" id="2687306"/>
    <lineage>
        <taxon>Bacteria</taxon>
        <taxon>Pseudomonadati</taxon>
        <taxon>Pseudomonadota</taxon>
        <taxon>Alphaproteobacteria</taxon>
        <taxon>Acetobacterales</taxon>
        <taxon>Acetobacteraceae</taxon>
        <taxon>Plastoroseomonas</taxon>
    </lineage>
</organism>
<protein>
    <submittedName>
        <fullName evidence="2">DsbA family oxidoreductase</fullName>
    </submittedName>
</protein>
<dbReference type="RefSeq" id="WP_211851195.1">
    <property type="nucleotide sequence ID" value="NZ_JAAGBB010000004.1"/>
</dbReference>
<dbReference type="InterPro" id="IPR001853">
    <property type="entry name" value="DSBA-like_thioredoxin_dom"/>
</dbReference>
<evidence type="ECO:0000313" key="3">
    <source>
        <dbReference type="Proteomes" id="UP001196870"/>
    </source>
</evidence>
<dbReference type="PANTHER" id="PTHR13887">
    <property type="entry name" value="GLUTATHIONE S-TRANSFERASE KAPPA"/>
    <property type="match status" value="1"/>
</dbReference>
<evidence type="ECO:0000313" key="2">
    <source>
        <dbReference type="EMBL" id="MBR0663602.1"/>
    </source>
</evidence>
<dbReference type="Gene3D" id="3.40.30.10">
    <property type="entry name" value="Glutaredoxin"/>
    <property type="match status" value="1"/>
</dbReference>